<dbReference type="Proteomes" id="UP000828390">
    <property type="component" value="Unassembled WGS sequence"/>
</dbReference>
<evidence type="ECO:0000313" key="1">
    <source>
        <dbReference type="EMBL" id="KAH3721893.1"/>
    </source>
</evidence>
<reference evidence="1" key="2">
    <citation type="submission" date="2020-11" db="EMBL/GenBank/DDBJ databases">
        <authorList>
            <person name="McCartney M.A."/>
            <person name="Auch B."/>
            <person name="Kono T."/>
            <person name="Mallez S."/>
            <person name="Becker A."/>
            <person name="Gohl D.M."/>
            <person name="Silverstein K.A.T."/>
            <person name="Koren S."/>
            <person name="Bechman K.B."/>
            <person name="Herman A."/>
            <person name="Abrahante J.E."/>
            <person name="Garbe J."/>
        </authorList>
    </citation>
    <scope>NUCLEOTIDE SEQUENCE</scope>
    <source>
        <strain evidence="1">Duluth1</strain>
        <tissue evidence="1">Whole animal</tissue>
    </source>
</reference>
<organism evidence="1 2">
    <name type="scientific">Dreissena polymorpha</name>
    <name type="common">Zebra mussel</name>
    <name type="synonym">Mytilus polymorpha</name>
    <dbReference type="NCBI Taxonomy" id="45954"/>
    <lineage>
        <taxon>Eukaryota</taxon>
        <taxon>Metazoa</taxon>
        <taxon>Spiralia</taxon>
        <taxon>Lophotrochozoa</taxon>
        <taxon>Mollusca</taxon>
        <taxon>Bivalvia</taxon>
        <taxon>Autobranchia</taxon>
        <taxon>Heteroconchia</taxon>
        <taxon>Euheterodonta</taxon>
        <taxon>Imparidentia</taxon>
        <taxon>Neoheterodontei</taxon>
        <taxon>Myida</taxon>
        <taxon>Dreissenoidea</taxon>
        <taxon>Dreissenidae</taxon>
        <taxon>Dreissena</taxon>
    </lineage>
</organism>
<dbReference type="EMBL" id="JAIWYP010000013">
    <property type="protein sequence ID" value="KAH3721893.1"/>
    <property type="molecule type" value="Genomic_DNA"/>
</dbReference>
<evidence type="ECO:0000313" key="2">
    <source>
        <dbReference type="Proteomes" id="UP000828390"/>
    </source>
</evidence>
<sequence length="60" mass="6962">MGKFGVSDIKAPTSLLLDSTRTFVAFGFSAETKYEQLVEDGKADDYYFFERFKMKLYETK</sequence>
<dbReference type="AlphaFoldDB" id="A0A9D4HLH4"/>
<proteinExistence type="predicted"/>
<keyword evidence="2" id="KW-1185">Reference proteome</keyword>
<gene>
    <name evidence="1" type="ORF">DPMN_064842</name>
</gene>
<protein>
    <submittedName>
        <fullName evidence="1">Uncharacterized protein</fullName>
    </submittedName>
</protein>
<reference evidence="1" key="1">
    <citation type="journal article" date="2019" name="bioRxiv">
        <title>The Genome of the Zebra Mussel, Dreissena polymorpha: A Resource for Invasive Species Research.</title>
        <authorList>
            <person name="McCartney M.A."/>
            <person name="Auch B."/>
            <person name="Kono T."/>
            <person name="Mallez S."/>
            <person name="Zhang Y."/>
            <person name="Obille A."/>
            <person name="Becker A."/>
            <person name="Abrahante J.E."/>
            <person name="Garbe J."/>
            <person name="Badalamenti J.P."/>
            <person name="Herman A."/>
            <person name="Mangelson H."/>
            <person name="Liachko I."/>
            <person name="Sullivan S."/>
            <person name="Sone E.D."/>
            <person name="Koren S."/>
            <person name="Silverstein K.A.T."/>
            <person name="Beckman K.B."/>
            <person name="Gohl D.M."/>
        </authorList>
    </citation>
    <scope>NUCLEOTIDE SEQUENCE</scope>
    <source>
        <strain evidence="1">Duluth1</strain>
        <tissue evidence="1">Whole animal</tissue>
    </source>
</reference>
<accession>A0A9D4HLH4</accession>
<name>A0A9D4HLH4_DREPO</name>
<comment type="caution">
    <text evidence="1">The sequence shown here is derived from an EMBL/GenBank/DDBJ whole genome shotgun (WGS) entry which is preliminary data.</text>
</comment>
<feature type="non-terminal residue" evidence="1">
    <location>
        <position position="60"/>
    </location>
</feature>